<proteinExistence type="predicted"/>
<organism evidence="1 2">
    <name type="scientific">Avena sativa</name>
    <name type="common">Oat</name>
    <dbReference type="NCBI Taxonomy" id="4498"/>
    <lineage>
        <taxon>Eukaryota</taxon>
        <taxon>Viridiplantae</taxon>
        <taxon>Streptophyta</taxon>
        <taxon>Embryophyta</taxon>
        <taxon>Tracheophyta</taxon>
        <taxon>Spermatophyta</taxon>
        <taxon>Magnoliopsida</taxon>
        <taxon>Liliopsida</taxon>
        <taxon>Poales</taxon>
        <taxon>Poaceae</taxon>
        <taxon>BOP clade</taxon>
        <taxon>Pooideae</taxon>
        <taxon>Poodae</taxon>
        <taxon>Poeae</taxon>
        <taxon>Poeae Chloroplast Group 1 (Aveneae type)</taxon>
        <taxon>Aveninae</taxon>
        <taxon>Avena</taxon>
    </lineage>
</organism>
<evidence type="ECO:0000313" key="2">
    <source>
        <dbReference type="Proteomes" id="UP001732700"/>
    </source>
</evidence>
<keyword evidence="2" id="KW-1185">Reference proteome</keyword>
<dbReference type="Proteomes" id="UP001732700">
    <property type="component" value="Chromosome 1C"/>
</dbReference>
<accession>A0ACD5TN85</accession>
<dbReference type="EnsemblPlants" id="AVESA.00010b.r2.1CG0089780.1">
    <property type="protein sequence ID" value="AVESA.00010b.r2.1CG0089780.1.CDS.1"/>
    <property type="gene ID" value="AVESA.00010b.r2.1CG0089780"/>
</dbReference>
<reference evidence="1" key="2">
    <citation type="submission" date="2025-09" db="UniProtKB">
        <authorList>
            <consortium name="EnsemblPlants"/>
        </authorList>
    </citation>
    <scope>IDENTIFICATION</scope>
</reference>
<name>A0ACD5TN85_AVESA</name>
<protein>
    <submittedName>
        <fullName evidence="1">Uncharacterized protein</fullName>
    </submittedName>
</protein>
<evidence type="ECO:0000313" key="1">
    <source>
        <dbReference type="EnsemblPlants" id="AVESA.00010b.r2.1CG0089780.1.CDS.1"/>
    </source>
</evidence>
<reference evidence="1" key="1">
    <citation type="submission" date="2021-05" db="EMBL/GenBank/DDBJ databases">
        <authorList>
            <person name="Scholz U."/>
            <person name="Mascher M."/>
            <person name="Fiebig A."/>
        </authorList>
    </citation>
    <scope>NUCLEOTIDE SEQUENCE [LARGE SCALE GENOMIC DNA]</scope>
</reference>
<sequence>MIHCSPVEVVSVPALRNSPQRLTISSSVRGRFPSSGSLMSSRVFTYECSNVVSFLGSPPRLLYSRRALISGTLPHGVRCLEAVAEYVLGERREEGEDGHPPGDVEQMVALCGCDVAHRGLVEPLAEAHEHEETEHGVLERLHDARPAGGIVSQLLEEHAAHPGARGREQADARRVQRLGDEVAAKEAPHGPVASARDGVVVLAQKREGGEGRPVGQRGAALDERRMREAAVCDEDGEAGSHAQRHDGAVLREKAPEEGLYVGERVLQQHHAAQHRHRRRPRREAAPQYAAALAVAEEEED</sequence>